<reference evidence="7" key="1">
    <citation type="submission" date="2022-10" db="EMBL/GenBank/DDBJ databases">
        <title>The complete genomes of actinobacterial strains from the NBC collection.</title>
        <authorList>
            <person name="Joergensen T.S."/>
            <person name="Alvarez Arevalo M."/>
            <person name="Sterndorff E.B."/>
            <person name="Faurdal D."/>
            <person name="Vuksanovic O."/>
            <person name="Mourched A.-S."/>
            <person name="Charusanti P."/>
            <person name="Shaw S."/>
            <person name="Blin K."/>
            <person name="Weber T."/>
        </authorList>
    </citation>
    <scope>NUCLEOTIDE SEQUENCE</scope>
    <source>
        <strain evidence="7">NBC 00180</strain>
    </source>
</reference>
<organism evidence="7">
    <name type="scientific">Streptomyces sp. NBC_00180</name>
    <dbReference type="NCBI Taxonomy" id="2903632"/>
    <lineage>
        <taxon>Bacteria</taxon>
        <taxon>Bacillati</taxon>
        <taxon>Actinomycetota</taxon>
        <taxon>Actinomycetes</taxon>
        <taxon>Kitasatosporales</taxon>
        <taxon>Streptomycetaceae</taxon>
        <taxon>Streptomyces</taxon>
    </lineage>
</organism>
<keyword evidence="2" id="KW-0201">Cytochrome c-type biogenesis</keyword>
<keyword evidence="4" id="KW-1015">Disulfide bond</keyword>
<accession>A0AAU1I996</accession>
<evidence type="ECO:0000256" key="4">
    <source>
        <dbReference type="ARBA" id="ARBA00023157"/>
    </source>
</evidence>
<dbReference type="InterPro" id="IPR013766">
    <property type="entry name" value="Thioredoxin_domain"/>
</dbReference>
<sequence>MATALGTALVALTGCTSSNAQSSDDQGETKQAEAAVIRLAERHAAPRIAGADLEGRHTALADFQGKIVVVNVWGSWCSPCRAEAAVLEEIHREMWPRGVRFLGINTRDRQTKAARSFEQTYGLTFPSLYDPSGRLLMQFPADILNPQAIPSTLVVDRRGRIAASVSGPMTVSGLRSMITRVLEEGT</sequence>
<dbReference type="AlphaFoldDB" id="A0AAU1I996"/>
<dbReference type="InterPro" id="IPR050553">
    <property type="entry name" value="Thioredoxin_ResA/DsbE_sf"/>
</dbReference>
<evidence type="ECO:0000256" key="5">
    <source>
        <dbReference type="ARBA" id="ARBA00023284"/>
    </source>
</evidence>
<dbReference type="PROSITE" id="PS51352">
    <property type="entry name" value="THIOREDOXIN_2"/>
    <property type="match status" value="1"/>
</dbReference>
<evidence type="ECO:0000259" key="6">
    <source>
        <dbReference type="PROSITE" id="PS51352"/>
    </source>
</evidence>
<evidence type="ECO:0000256" key="3">
    <source>
        <dbReference type="ARBA" id="ARBA00022968"/>
    </source>
</evidence>
<evidence type="ECO:0000256" key="1">
    <source>
        <dbReference type="ARBA" id="ARBA00004196"/>
    </source>
</evidence>
<proteinExistence type="predicted"/>
<dbReference type="SUPFAM" id="SSF52833">
    <property type="entry name" value="Thioredoxin-like"/>
    <property type="match status" value="1"/>
</dbReference>
<keyword evidence="3" id="KW-0812">Transmembrane</keyword>
<dbReference type="PANTHER" id="PTHR42852">
    <property type="entry name" value="THIOL:DISULFIDE INTERCHANGE PROTEIN DSBE"/>
    <property type="match status" value="1"/>
</dbReference>
<dbReference type="EMBL" id="CP108140">
    <property type="protein sequence ID" value="WTP91460.1"/>
    <property type="molecule type" value="Genomic_DNA"/>
</dbReference>
<dbReference type="GO" id="GO:0030313">
    <property type="term" value="C:cell envelope"/>
    <property type="evidence" value="ECO:0007669"/>
    <property type="project" value="UniProtKB-SubCell"/>
</dbReference>
<dbReference type="InterPro" id="IPR000866">
    <property type="entry name" value="AhpC/TSA"/>
</dbReference>
<dbReference type="GO" id="GO:0016209">
    <property type="term" value="F:antioxidant activity"/>
    <property type="evidence" value="ECO:0007669"/>
    <property type="project" value="InterPro"/>
</dbReference>
<protein>
    <submittedName>
        <fullName evidence="7">TlpA family protein disulfide reductase</fullName>
    </submittedName>
</protein>
<dbReference type="Pfam" id="PF00578">
    <property type="entry name" value="AhpC-TSA"/>
    <property type="match status" value="1"/>
</dbReference>
<keyword evidence="5" id="KW-0676">Redox-active center</keyword>
<comment type="subcellular location">
    <subcellularLocation>
        <location evidence="1">Cell envelope</location>
    </subcellularLocation>
</comment>
<dbReference type="PANTHER" id="PTHR42852:SF6">
    <property type="entry name" value="THIOL:DISULFIDE INTERCHANGE PROTEIN DSBE"/>
    <property type="match status" value="1"/>
</dbReference>
<feature type="domain" description="Thioredoxin" evidence="6">
    <location>
        <begin position="39"/>
        <end position="183"/>
    </location>
</feature>
<dbReference type="InterPro" id="IPR036249">
    <property type="entry name" value="Thioredoxin-like_sf"/>
</dbReference>
<evidence type="ECO:0000256" key="2">
    <source>
        <dbReference type="ARBA" id="ARBA00022748"/>
    </source>
</evidence>
<dbReference type="GO" id="GO:0016491">
    <property type="term" value="F:oxidoreductase activity"/>
    <property type="evidence" value="ECO:0007669"/>
    <property type="project" value="InterPro"/>
</dbReference>
<dbReference type="Gene3D" id="3.40.30.10">
    <property type="entry name" value="Glutaredoxin"/>
    <property type="match status" value="1"/>
</dbReference>
<evidence type="ECO:0000313" key="7">
    <source>
        <dbReference type="EMBL" id="WTP91460.1"/>
    </source>
</evidence>
<dbReference type="CDD" id="cd02966">
    <property type="entry name" value="TlpA_like_family"/>
    <property type="match status" value="1"/>
</dbReference>
<gene>
    <name evidence="7" type="ORF">OG477_42045</name>
</gene>
<keyword evidence="3" id="KW-0735">Signal-anchor</keyword>
<name>A0AAU1I996_9ACTN</name>
<dbReference type="GO" id="GO:0017004">
    <property type="term" value="P:cytochrome complex assembly"/>
    <property type="evidence" value="ECO:0007669"/>
    <property type="project" value="UniProtKB-KW"/>
</dbReference>